<evidence type="ECO:0000256" key="1">
    <source>
        <dbReference type="ARBA" id="ARBA00004123"/>
    </source>
</evidence>
<feature type="domain" description="Exoribonuclease phosphorolytic" evidence="10">
    <location>
        <begin position="114"/>
        <end position="164"/>
    </location>
</feature>
<evidence type="ECO:0000256" key="6">
    <source>
        <dbReference type="ARBA" id="ARBA00022835"/>
    </source>
</evidence>
<sequence>MKSLSSRISKFIRGWLVSKWHLINDSHSFFCNLVTSVQSFTTIFSWQLLRAVPDKREFSMILGAINNYRIYSSISRVFQHEKSASPRVLAPFSRRGPWSGSCPAGPSPHQAGLQLQESLEPAMRLDRYPRAEVIVWVLVLEDRGSALPAAVSCASLPLADAGIEMFNLALGCGLSRGPGGELLLDPDDDEEEAGSGGTMSLSLLPTLNQVSRGPPAPTRRVKSGSRRKAASSESERSTDAG</sequence>
<evidence type="ECO:0000256" key="7">
    <source>
        <dbReference type="ARBA" id="ARBA00022884"/>
    </source>
</evidence>
<dbReference type="PANTHER" id="PTHR11953">
    <property type="entry name" value="EXOSOME COMPLEX COMPONENT"/>
    <property type="match status" value="1"/>
</dbReference>
<keyword evidence="8" id="KW-0539">Nucleus</keyword>
<name>A0A803K8I1_XENTR</name>
<evidence type="ECO:0000256" key="5">
    <source>
        <dbReference type="ARBA" id="ARBA00022552"/>
    </source>
</evidence>
<dbReference type="GO" id="GO:0005634">
    <property type="term" value="C:nucleus"/>
    <property type="evidence" value="ECO:0007669"/>
    <property type="project" value="UniProtKB-SubCell"/>
</dbReference>
<dbReference type="InterPro" id="IPR050080">
    <property type="entry name" value="RNase_PH"/>
</dbReference>
<feature type="compositionally biased region" description="Polar residues" evidence="9">
    <location>
        <begin position="198"/>
        <end position="211"/>
    </location>
</feature>
<evidence type="ECO:0000256" key="4">
    <source>
        <dbReference type="ARBA" id="ARBA00022490"/>
    </source>
</evidence>
<organism evidence="11">
    <name type="scientific">Xenopus tropicalis</name>
    <name type="common">Western clawed frog</name>
    <name type="synonym">Silurana tropicalis</name>
    <dbReference type="NCBI Taxonomy" id="8364"/>
    <lineage>
        <taxon>Eukaryota</taxon>
        <taxon>Metazoa</taxon>
        <taxon>Chordata</taxon>
        <taxon>Craniata</taxon>
        <taxon>Vertebrata</taxon>
        <taxon>Euteleostomi</taxon>
        <taxon>Amphibia</taxon>
        <taxon>Batrachia</taxon>
        <taxon>Anura</taxon>
        <taxon>Pipoidea</taxon>
        <taxon>Pipidae</taxon>
        <taxon>Xenopodinae</taxon>
        <taxon>Xenopus</taxon>
        <taxon>Silurana</taxon>
    </lineage>
</organism>
<keyword evidence="7" id="KW-0694">RNA-binding</keyword>
<dbReference type="GeneTree" id="ENSGT00940000153348"/>
<dbReference type="GO" id="GO:0000178">
    <property type="term" value="C:exosome (RNase complex)"/>
    <property type="evidence" value="ECO:0007669"/>
    <property type="project" value="UniProtKB-KW"/>
</dbReference>
<dbReference type="PANTHER" id="PTHR11953:SF2">
    <property type="entry name" value="EXOSOME COMPLEX COMPONENT MTR3"/>
    <property type="match status" value="1"/>
</dbReference>
<accession>A0A803K8I1</accession>
<reference evidence="11" key="1">
    <citation type="journal article" date="2010" name="Science">
        <title>The genome of the Western clawed frog Xenopus tropicalis.</title>
        <authorList>
            <person name="Hellsten U."/>
            <person name="Harland R.M."/>
            <person name="Gilchrist M.J."/>
            <person name="Hendrix D."/>
            <person name="Jurka J."/>
            <person name="Kapitonov V."/>
            <person name="Ovcharenko I."/>
            <person name="Putnam N.H."/>
            <person name="Shu S."/>
            <person name="Taher L."/>
            <person name="Blitz I.L."/>
            <person name="Blumberg B."/>
            <person name="Dichmann D.S."/>
            <person name="Dubchak I."/>
            <person name="Amaya E."/>
            <person name="Detter J.C."/>
            <person name="Fletcher R."/>
            <person name="Gerhard D.S."/>
            <person name="Goodstein D."/>
            <person name="Graves T."/>
            <person name="Grigoriev I.V."/>
            <person name="Grimwood J."/>
            <person name="Kawashima T."/>
            <person name="Lindquist E."/>
            <person name="Lucas S.M."/>
            <person name="Mead P.E."/>
            <person name="Mitros T."/>
            <person name="Ogino H."/>
            <person name="Ohta Y."/>
            <person name="Poliakov A.V."/>
            <person name="Pollet N."/>
            <person name="Robert J."/>
            <person name="Salamov A."/>
            <person name="Sater A.K."/>
            <person name="Schmutz J."/>
            <person name="Terry A."/>
            <person name="Vize P.D."/>
            <person name="Warren W.C."/>
            <person name="Wells D."/>
            <person name="Wills A."/>
            <person name="Wilson R.K."/>
            <person name="Zimmerman L.B."/>
            <person name="Zorn A.M."/>
            <person name="Grainger R."/>
            <person name="Grammer T."/>
            <person name="Khokha M.K."/>
            <person name="Richardson P.M."/>
            <person name="Rokhsar D.S."/>
        </authorList>
    </citation>
    <scope>NUCLEOTIDE SEQUENCE [LARGE SCALE GENOMIC DNA]</scope>
    <source>
        <strain evidence="11">Nigerian</strain>
    </source>
</reference>
<evidence type="ECO:0000256" key="8">
    <source>
        <dbReference type="ARBA" id="ARBA00023242"/>
    </source>
</evidence>
<evidence type="ECO:0000256" key="3">
    <source>
        <dbReference type="ARBA" id="ARBA00006678"/>
    </source>
</evidence>
<comment type="subcellular location">
    <subcellularLocation>
        <location evidence="2">Cytoplasm</location>
    </subcellularLocation>
    <subcellularLocation>
        <location evidence="1">Nucleus</location>
    </subcellularLocation>
</comment>
<dbReference type="Pfam" id="PF01138">
    <property type="entry name" value="RNase_PH"/>
    <property type="match status" value="1"/>
</dbReference>
<reference evidence="11" key="2">
    <citation type="submission" date="2021-03" db="UniProtKB">
        <authorList>
            <consortium name="Ensembl"/>
        </authorList>
    </citation>
    <scope>IDENTIFICATION</scope>
</reference>
<dbReference type="GO" id="GO:0003723">
    <property type="term" value="F:RNA binding"/>
    <property type="evidence" value="ECO:0007669"/>
    <property type="project" value="UniProtKB-KW"/>
</dbReference>
<evidence type="ECO:0000259" key="10">
    <source>
        <dbReference type="Pfam" id="PF01138"/>
    </source>
</evidence>
<keyword evidence="6" id="KW-0271">Exosome</keyword>
<dbReference type="InterPro" id="IPR027408">
    <property type="entry name" value="PNPase/RNase_PH_dom_sf"/>
</dbReference>
<keyword evidence="4" id="KW-0963">Cytoplasm</keyword>
<dbReference type="GO" id="GO:0006364">
    <property type="term" value="P:rRNA processing"/>
    <property type="evidence" value="ECO:0007669"/>
    <property type="project" value="UniProtKB-KW"/>
</dbReference>
<feature type="compositionally biased region" description="Basic residues" evidence="9">
    <location>
        <begin position="219"/>
        <end position="229"/>
    </location>
</feature>
<dbReference type="Bgee" id="ENSXETG00000040643">
    <property type="expression patterns" value="Expressed in egg cell"/>
</dbReference>
<dbReference type="GO" id="GO:0005737">
    <property type="term" value="C:cytoplasm"/>
    <property type="evidence" value="ECO:0007669"/>
    <property type="project" value="UniProtKB-SubCell"/>
</dbReference>
<evidence type="ECO:0000313" key="11">
    <source>
        <dbReference type="Ensembl" id="ENSXETP00000116641"/>
    </source>
</evidence>
<evidence type="ECO:0000256" key="2">
    <source>
        <dbReference type="ARBA" id="ARBA00004496"/>
    </source>
</evidence>
<dbReference type="SUPFAM" id="SSF54211">
    <property type="entry name" value="Ribosomal protein S5 domain 2-like"/>
    <property type="match status" value="1"/>
</dbReference>
<protein>
    <recommendedName>
        <fullName evidence="10">Exoribonuclease phosphorolytic domain-containing protein</fullName>
    </recommendedName>
</protein>
<dbReference type="Ensembl" id="ENSXETT00000107949">
    <property type="protein sequence ID" value="ENSXETP00000116641"/>
    <property type="gene ID" value="ENSXETG00000040643"/>
</dbReference>
<feature type="compositionally biased region" description="Acidic residues" evidence="9">
    <location>
        <begin position="184"/>
        <end position="193"/>
    </location>
</feature>
<dbReference type="InterPro" id="IPR020568">
    <property type="entry name" value="Ribosomal_Su5_D2-typ_SF"/>
</dbReference>
<dbReference type="AlphaFoldDB" id="A0A803K8I1"/>
<proteinExistence type="inferred from homology"/>
<feature type="region of interest" description="Disordered" evidence="9">
    <location>
        <begin position="181"/>
        <end position="241"/>
    </location>
</feature>
<dbReference type="InParanoid" id="A0A803K8I1"/>
<comment type="similarity">
    <text evidence="3">Belongs to the RNase PH family.</text>
</comment>
<keyword evidence="5" id="KW-0698">rRNA processing</keyword>
<evidence type="ECO:0000256" key="9">
    <source>
        <dbReference type="SAM" id="MobiDB-lite"/>
    </source>
</evidence>
<dbReference type="Gene3D" id="3.30.230.70">
    <property type="entry name" value="GHMP Kinase, N-terminal domain"/>
    <property type="match status" value="1"/>
</dbReference>
<dbReference type="InterPro" id="IPR001247">
    <property type="entry name" value="ExoRNase_PH_dom1"/>
</dbReference>